<dbReference type="Proteomes" id="UP001595791">
    <property type="component" value="Unassembled WGS sequence"/>
</dbReference>
<dbReference type="RefSeq" id="WP_378168553.1">
    <property type="nucleotide sequence ID" value="NZ_JBHSBU010000002.1"/>
</dbReference>
<keyword evidence="2" id="KW-1185">Reference proteome</keyword>
<dbReference type="InterPro" id="IPR031325">
    <property type="entry name" value="RHS_repeat"/>
</dbReference>
<protein>
    <recommendedName>
        <fullName evidence="3">RHS repeat protein</fullName>
    </recommendedName>
</protein>
<accession>A0ABV8MXY2</accession>
<evidence type="ECO:0000313" key="2">
    <source>
        <dbReference type="Proteomes" id="UP001595791"/>
    </source>
</evidence>
<dbReference type="EMBL" id="JBHSBU010000002">
    <property type="protein sequence ID" value="MFC4161876.1"/>
    <property type="molecule type" value="Genomic_DNA"/>
</dbReference>
<sequence>MKAMIDEGGVRFSYDYDALGNQISEKSAQGKDIVKQYDAAGHLTKIIDQAQPGYENTTTYLYDALGRKIREIFDGWSYSAPDHPIERQEGRDTSYRYDEVGRLVGWFDLRTHLGTRYQYDEVGNRQRVYETNGQGVFDHHYSFDGANRVKTIHQGGELLHAYDYDRNGNRVVDIDKGVTYRYWYDSNNRVTHSEWQVRPDKGAYEVGYGKGMRSIRPSMHRKTIRPRFPQTRGKSRLARRWVTPACRSSSWHVITWAMPIFGTSSRLMASRWVMAISI</sequence>
<proteinExistence type="predicted"/>
<gene>
    <name evidence="1" type="ORF">ACFOW7_21285</name>
</gene>
<comment type="caution">
    <text evidence="1">The sequence shown here is derived from an EMBL/GenBank/DDBJ whole genome shotgun (WGS) entry which is preliminary data.</text>
</comment>
<reference evidence="2" key="1">
    <citation type="journal article" date="2019" name="Int. J. Syst. Evol. Microbiol.">
        <title>The Global Catalogue of Microorganisms (GCM) 10K type strain sequencing project: providing services to taxonomists for standard genome sequencing and annotation.</title>
        <authorList>
            <consortium name="The Broad Institute Genomics Platform"/>
            <consortium name="The Broad Institute Genome Sequencing Center for Infectious Disease"/>
            <person name="Wu L."/>
            <person name="Ma J."/>
        </authorList>
    </citation>
    <scope>NUCLEOTIDE SEQUENCE [LARGE SCALE GENOMIC DNA]</scope>
    <source>
        <strain evidence="2">LMG 29894</strain>
    </source>
</reference>
<organism evidence="1 2">
    <name type="scientific">Chitinimonas lacunae</name>
    <dbReference type="NCBI Taxonomy" id="1963018"/>
    <lineage>
        <taxon>Bacteria</taxon>
        <taxon>Pseudomonadati</taxon>
        <taxon>Pseudomonadota</taxon>
        <taxon>Betaproteobacteria</taxon>
        <taxon>Neisseriales</taxon>
        <taxon>Chitinibacteraceae</taxon>
        <taxon>Chitinimonas</taxon>
    </lineage>
</organism>
<dbReference type="Pfam" id="PF05593">
    <property type="entry name" value="RHS_repeat"/>
    <property type="match status" value="1"/>
</dbReference>
<dbReference type="Gene3D" id="2.180.10.10">
    <property type="entry name" value="RHS repeat-associated core"/>
    <property type="match status" value="1"/>
</dbReference>
<name>A0ABV8MXY2_9NEIS</name>
<evidence type="ECO:0000313" key="1">
    <source>
        <dbReference type="EMBL" id="MFC4161876.1"/>
    </source>
</evidence>
<evidence type="ECO:0008006" key="3">
    <source>
        <dbReference type="Google" id="ProtNLM"/>
    </source>
</evidence>